<dbReference type="NCBIfam" id="TIGR00762">
    <property type="entry name" value="DegV"/>
    <property type="match status" value="1"/>
</dbReference>
<evidence type="ECO:0000256" key="1">
    <source>
        <dbReference type="ARBA" id="ARBA00023121"/>
    </source>
</evidence>
<dbReference type="EMBL" id="JAUHMF010000001">
    <property type="protein sequence ID" value="MDT8897278.1"/>
    <property type="molecule type" value="Genomic_DNA"/>
</dbReference>
<dbReference type="InterPro" id="IPR050270">
    <property type="entry name" value="DegV_domain_contain"/>
</dbReference>
<dbReference type="Proteomes" id="UP001254165">
    <property type="component" value="Unassembled WGS sequence"/>
</dbReference>
<comment type="caution">
    <text evidence="2">The sequence shown here is derived from an EMBL/GenBank/DDBJ whole genome shotgun (WGS) entry which is preliminary data.</text>
</comment>
<dbReference type="Gene3D" id="3.30.1180.10">
    <property type="match status" value="1"/>
</dbReference>
<keyword evidence="1" id="KW-0446">Lipid-binding</keyword>
<dbReference type="SUPFAM" id="SSF82549">
    <property type="entry name" value="DAK1/DegV-like"/>
    <property type="match status" value="1"/>
</dbReference>
<organism evidence="2 3">
    <name type="scientific">Thermanaerothrix solaris</name>
    <dbReference type="NCBI Taxonomy" id="3058434"/>
    <lineage>
        <taxon>Bacteria</taxon>
        <taxon>Bacillati</taxon>
        <taxon>Chloroflexota</taxon>
        <taxon>Anaerolineae</taxon>
        <taxon>Anaerolineales</taxon>
        <taxon>Anaerolineaceae</taxon>
        <taxon>Thermanaerothrix</taxon>
    </lineage>
</organism>
<proteinExistence type="predicted"/>
<evidence type="ECO:0000313" key="2">
    <source>
        <dbReference type="EMBL" id="MDT8897278.1"/>
    </source>
</evidence>
<dbReference type="PANTHER" id="PTHR33434:SF2">
    <property type="entry name" value="FATTY ACID-BINDING PROTEIN TM_1468"/>
    <property type="match status" value="1"/>
</dbReference>
<sequence>MASIGILTDTTAHFPQPKFPGQDQIILIDFSLTFQGAPLGECRENKSLDLPHTLIGWEPEKAPHLSPPSVEEFYQHYLLLHQRFSHLLVITHSAQLSPTYENALQAAEILHGTSRIAVINAQTISAGLGLLVQATAQYISQGLAFDQIETLVRRNIPKIYTLLCTPAFSYLAYNGLISYPQAIAGEMLNLIQVFTLEEDHLVPIEKVRNYRHAVEFFIEFLSEFEDLTHVALVQTGNAPLSESYLLRQYVGETFPSTAFTEHKANLPMMTLFGPRFVCLIAVEAFEP</sequence>
<dbReference type="PROSITE" id="PS51482">
    <property type="entry name" value="DEGV"/>
    <property type="match status" value="1"/>
</dbReference>
<name>A0ABU3NKA3_9CHLR</name>
<accession>A0ABU3NKA3</accession>
<keyword evidence="3" id="KW-1185">Reference proteome</keyword>
<dbReference type="InterPro" id="IPR003797">
    <property type="entry name" value="DegV"/>
</dbReference>
<dbReference type="PANTHER" id="PTHR33434">
    <property type="entry name" value="DEGV DOMAIN-CONTAINING PROTEIN DR_1986-RELATED"/>
    <property type="match status" value="1"/>
</dbReference>
<dbReference type="InterPro" id="IPR043168">
    <property type="entry name" value="DegV_C"/>
</dbReference>
<dbReference type="Gene3D" id="3.40.50.10170">
    <property type="match status" value="1"/>
</dbReference>
<gene>
    <name evidence="2" type="ORF">QYE77_03295</name>
</gene>
<reference evidence="2 3" key="1">
    <citation type="submission" date="2023-07" db="EMBL/GenBank/DDBJ databases">
        <title>Novel species of Thermanaerothrix with wide hydrolytic capabilities.</title>
        <authorList>
            <person name="Zayulina K.S."/>
            <person name="Podosokorskaya O.A."/>
            <person name="Elcheninov A.G."/>
        </authorList>
    </citation>
    <scope>NUCLEOTIDE SEQUENCE [LARGE SCALE GENOMIC DNA]</scope>
    <source>
        <strain evidence="2 3">4228-RoL</strain>
    </source>
</reference>
<dbReference type="RefSeq" id="WP_315623931.1">
    <property type="nucleotide sequence ID" value="NZ_JAUHMF010000001.1"/>
</dbReference>
<dbReference type="Pfam" id="PF02645">
    <property type="entry name" value="DegV"/>
    <property type="match status" value="1"/>
</dbReference>
<protein>
    <submittedName>
        <fullName evidence="2">DegV family protein</fullName>
    </submittedName>
</protein>
<evidence type="ECO:0000313" key="3">
    <source>
        <dbReference type="Proteomes" id="UP001254165"/>
    </source>
</evidence>